<feature type="compositionally biased region" description="Pro residues" evidence="10">
    <location>
        <begin position="104"/>
        <end position="126"/>
    </location>
</feature>
<evidence type="ECO:0000256" key="9">
    <source>
        <dbReference type="ARBA" id="ARBA00023136"/>
    </source>
</evidence>
<evidence type="ECO:0000256" key="11">
    <source>
        <dbReference type="SAM" id="Phobius"/>
    </source>
</evidence>
<evidence type="ECO:0000313" key="13">
    <source>
        <dbReference type="EMBL" id="GAA0771362.1"/>
    </source>
</evidence>
<dbReference type="EMBL" id="BAAAEW010000052">
    <property type="protein sequence ID" value="GAA0771362.1"/>
    <property type="molecule type" value="Genomic_DNA"/>
</dbReference>
<reference evidence="14" key="1">
    <citation type="journal article" date="2019" name="Int. J. Syst. Evol. Microbiol.">
        <title>The Global Catalogue of Microorganisms (GCM) 10K type strain sequencing project: providing services to taxonomists for standard genome sequencing and annotation.</title>
        <authorList>
            <consortium name="The Broad Institute Genomics Platform"/>
            <consortium name="The Broad Institute Genome Sequencing Center for Infectious Disease"/>
            <person name="Wu L."/>
            <person name="Ma J."/>
        </authorList>
    </citation>
    <scope>NUCLEOTIDE SEQUENCE [LARGE SCALE GENOMIC DNA]</scope>
    <source>
        <strain evidence="14">JCM 15503</strain>
    </source>
</reference>
<feature type="compositionally biased region" description="Low complexity" evidence="10">
    <location>
        <begin position="93"/>
        <end position="103"/>
    </location>
</feature>
<name>A0ABP3VW87_9BURK</name>
<sequence length="227" mass="23546">MSMVFSEDPQKSGQRSYTGLAVVAGLHVVLGYALLNGLGQVVVDVLKPPVDVQLFKEIQPPPPPPPPPQLPQPKTPPPPQSFAPMPEVPVVPQPVQQSISTTPVQPPPGPVTLAPAPAPPAPPAPPRVAARPAIGNISACAPAGADYPAAASRAEATGTTRVRFTVDAAGQLAKADVVKSAGPSREHRLLDRIALDKLSGCTFKAGVDENGQPAGGTFEVEYLWKLE</sequence>
<dbReference type="InterPro" id="IPR037682">
    <property type="entry name" value="TonB_C"/>
</dbReference>
<dbReference type="SUPFAM" id="SSF74653">
    <property type="entry name" value="TolA/TonB C-terminal domain"/>
    <property type="match status" value="1"/>
</dbReference>
<evidence type="ECO:0000256" key="5">
    <source>
        <dbReference type="ARBA" id="ARBA00022519"/>
    </source>
</evidence>
<dbReference type="RefSeq" id="WP_231012689.1">
    <property type="nucleotide sequence ID" value="NZ_BAAAEW010000052.1"/>
</dbReference>
<evidence type="ECO:0000256" key="3">
    <source>
        <dbReference type="ARBA" id="ARBA00022448"/>
    </source>
</evidence>
<feature type="transmembrane region" description="Helical" evidence="11">
    <location>
        <begin position="20"/>
        <end position="39"/>
    </location>
</feature>
<keyword evidence="14" id="KW-1185">Reference proteome</keyword>
<keyword evidence="8 11" id="KW-1133">Transmembrane helix</keyword>
<evidence type="ECO:0000256" key="2">
    <source>
        <dbReference type="ARBA" id="ARBA00006555"/>
    </source>
</evidence>
<protein>
    <recommendedName>
        <fullName evidence="12">TonB C-terminal domain-containing protein</fullName>
    </recommendedName>
</protein>
<evidence type="ECO:0000256" key="4">
    <source>
        <dbReference type="ARBA" id="ARBA00022475"/>
    </source>
</evidence>
<dbReference type="PANTHER" id="PTHR33446">
    <property type="entry name" value="PROTEIN TONB-RELATED"/>
    <property type="match status" value="1"/>
</dbReference>
<feature type="compositionally biased region" description="Pro residues" evidence="10">
    <location>
        <begin position="59"/>
        <end position="92"/>
    </location>
</feature>
<dbReference type="Proteomes" id="UP001500279">
    <property type="component" value="Unassembled WGS sequence"/>
</dbReference>
<dbReference type="Gene3D" id="3.30.1150.10">
    <property type="match status" value="1"/>
</dbReference>
<dbReference type="NCBIfam" id="TIGR01352">
    <property type="entry name" value="tonB_Cterm"/>
    <property type="match status" value="1"/>
</dbReference>
<evidence type="ECO:0000256" key="1">
    <source>
        <dbReference type="ARBA" id="ARBA00004383"/>
    </source>
</evidence>
<comment type="subcellular location">
    <subcellularLocation>
        <location evidence="1">Cell inner membrane</location>
        <topology evidence="1">Single-pass membrane protein</topology>
        <orientation evidence="1">Periplasmic side</orientation>
    </subcellularLocation>
</comment>
<comment type="similarity">
    <text evidence="2">Belongs to the TonB family.</text>
</comment>
<keyword evidence="5" id="KW-0997">Cell inner membrane</keyword>
<evidence type="ECO:0000313" key="14">
    <source>
        <dbReference type="Proteomes" id="UP001500279"/>
    </source>
</evidence>
<evidence type="ECO:0000256" key="10">
    <source>
        <dbReference type="SAM" id="MobiDB-lite"/>
    </source>
</evidence>
<dbReference type="InterPro" id="IPR051045">
    <property type="entry name" value="TonB-dependent_transducer"/>
</dbReference>
<gene>
    <name evidence="13" type="ORF">GCM10009107_63890</name>
</gene>
<feature type="domain" description="TonB C-terminal" evidence="12">
    <location>
        <begin position="146"/>
        <end position="225"/>
    </location>
</feature>
<feature type="region of interest" description="Disordered" evidence="10">
    <location>
        <begin position="56"/>
        <end position="126"/>
    </location>
</feature>
<comment type="caution">
    <text evidence="13">The sequence shown here is derived from an EMBL/GenBank/DDBJ whole genome shotgun (WGS) entry which is preliminary data.</text>
</comment>
<dbReference type="InterPro" id="IPR006260">
    <property type="entry name" value="TonB/TolA_C"/>
</dbReference>
<keyword evidence="7" id="KW-0653">Protein transport</keyword>
<evidence type="ECO:0000256" key="6">
    <source>
        <dbReference type="ARBA" id="ARBA00022692"/>
    </source>
</evidence>
<keyword evidence="9 11" id="KW-0472">Membrane</keyword>
<dbReference type="Pfam" id="PF03544">
    <property type="entry name" value="TonB_C"/>
    <property type="match status" value="1"/>
</dbReference>
<organism evidence="13 14">
    <name type="scientific">Ideonella azotifigens</name>
    <dbReference type="NCBI Taxonomy" id="513160"/>
    <lineage>
        <taxon>Bacteria</taxon>
        <taxon>Pseudomonadati</taxon>
        <taxon>Pseudomonadota</taxon>
        <taxon>Betaproteobacteria</taxon>
        <taxon>Burkholderiales</taxon>
        <taxon>Sphaerotilaceae</taxon>
        <taxon>Ideonella</taxon>
    </lineage>
</organism>
<keyword evidence="6 11" id="KW-0812">Transmembrane</keyword>
<evidence type="ECO:0000256" key="7">
    <source>
        <dbReference type="ARBA" id="ARBA00022927"/>
    </source>
</evidence>
<evidence type="ECO:0000259" key="12">
    <source>
        <dbReference type="Pfam" id="PF03544"/>
    </source>
</evidence>
<evidence type="ECO:0000256" key="8">
    <source>
        <dbReference type="ARBA" id="ARBA00022989"/>
    </source>
</evidence>
<keyword evidence="4" id="KW-1003">Cell membrane</keyword>
<keyword evidence="3" id="KW-0813">Transport</keyword>
<accession>A0ABP3VW87</accession>
<proteinExistence type="inferred from homology"/>
<dbReference type="PANTHER" id="PTHR33446:SF2">
    <property type="entry name" value="PROTEIN TONB"/>
    <property type="match status" value="1"/>
</dbReference>